<reference evidence="1 2" key="1">
    <citation type="journal article" date="2014" name="PLoS ONE">
        <title>Global Analysis of Gene Expression Profiles in Physic Nut (Jatropha curcas L.) Seedlings Exposed to Salt Stress.</title>
        <authorList>
            <person name="Zhang L."/>
            <person name="Zhang C."/>
            <person name="Wu P."/>
            <person name="Chen Y."/>
            <person name="Li M."/>
            <person name="Jiang H."/>
            <person name="Wu G."/>
        </authorList>
    </citation>
    <scope>NUCLEOTIDE SEQUENCE [LARGE SCALE GENOMIC DNA]</scope>
    <source>
        <strain evidence="2">cv. GZQX0401</strain>
        <tissue evidence="1">Young leaves</tissue>
    </source>
</reference>
<dbReference type="PANTHER" id="PTHR33645">
    <property type="entry name" value="AMINOPEPTIDASE (DUF3754)"/>
    <property type="match status" value="1"/>
</dbReference>
<gene>
    <name evidence="1" type="ORF">JCGZ_26884</name>
</gene>
<dbReference type="Pfam" id="PF12576">
    <property type="entry name" value="DUF3754"/>
    <property type="match status" value="1"/>
</dbReference>
<dbReference type="PANTHER" id="PTHR33645:SF11">
    <property type="entry name" value="AMINOPEPTIDASE (DUF3754)"/>
    <property type="match status" value="1"/>
</dbReference>
<proteinExistence type="predicted"/>
<organism evidence="1 2">
    <name type="scientific">Jatropha curcas</name>
    <name type="common">Barbados nut</name>
    <dbReference type="NCBI Taxonomy" id="180498"/>
    <lineage>
        <taxon>Eukaryota</taxon>
        <taxon>Viridiplantae</taxon>
        <taxon>Streptophyta</taxon>
        <taxon>Embryophyta</taxon>
        <taxon>Tracheophyta</taxon>
        <taxon>Spermatophyta</taxon>
        <taxon>Magnoliopsida</taxon>
        <taxon>eudicotyledons</taxon>
        <taxon>Gunneridae</taxon>
        <taxon>Pentapetalae</taxon>
        <taxon>rosids</taxon>
        <taxon>fabids</taxon>
        <taxon>Malpighiales</taxon>
        <taxon>Euphorbiaceae</taxon>
        <taxon>Crotonoideae</taxon>
        <taxon>Jatropheae</taxon>
        <taxon>Jatropha</taxon>
    </lineage>
</organism>
<dbReference type="Proteomes" id="UP000027138">
    <property type="component" value="Unassembled WGS sequence"/>
</dbReference>
<accession>A0A067L090</accession>
<evidence type="ECO:0000313" key="1">
    <source>
        <dbReference type="EMBL" id="KDP41866.1"/>
    </source>
</evidence>
<sequence length="492" mass="57084">MVKNEKEIIRLERETVIPIPKPQLISTLSSSIEDGDRAEFLKFCKRVEYTIRAWYLLQFEELMQLYFLFDPETGAQNLRQQNLSSEEIDTLEQNFLEYFFQVMDKSNFKIATDEEIDFALSGQYLLNLPIIVDDSKLDKRLLARYFDEHHHEKLPKFADKYIIFRRGIGCDRRTDYFIMEKAEILIGRFWAFLSRLKRLEKLWAKRSSGQGKKNLKKNDEINTKSDQGFVSIARISLQNMKISISNLLSRTEIQEPAFERIIVVYRRARTRGIHVKHFQKIPMADMEVVLPEKKNPGLTPTDWISFLGSAVVGLVTILSSLKVPTADLWFIYALLSTVIGHCAKIYFKYQQDLAKYHNLITQFMYDKQLDSGRGTLLHLCDSVIQQEVKEVIISFYTLMKLGNATREDLHKHCEELINEKSGNSCKCDADDAIQKFLKFDVDDAVQKLLKLGIVSQDNLGQYTCVELKHANEIIGTTTEERLLMAEQDTDKA</sequence>
<keyword evidence="2" id="KW-1185">Reference proteome</keyword>
<protein>
    <recommendedName>
        <fullName evidence="3">Aminopeptidase</fullName>
    </recommendedName>
</protein>
<name>A0A067L090_JATCU</name>
<evidence type="ECO:0008006" key="3">
    <source>
        <dbReference type="Google" id="ProtNLM"/>
    </source>
</evidence>
<evidence type="ECO:0000313" key="2">
    <source>
        <dbReference type="Proteomes" id="UP000027138"/>
    </source>
</evidence>
<dbReference type="AlphaFoldDB" id="A0A067L090"/>
<dbReference type="InterPro" id="IPR022227">
    <property type="entry name" value="DUF3754"/>
</dbReference>
<dbReference type="OrthoDB" id="2020015at2759"/>
<dbReference type="EMBL" id="KK914317">
    <property type="protein sequence ID" value="KDP41866.1"/>
    <property type="molecule type" value="Genomic_DNA"/>
</dbReference>